<sequence>MDMRRITTVLLDVGGVLLLPSSDVMQAAIGHSGINATDEQLRRAHYAAIAALDANGSPDLEVYRRTFATSCGVSAEFAEAVYELLVERFNGHTWQRVAPHAREGIEQLLAAGFRLGIVSNAAGTIEQMLAAAEICQVGPGPSAPVEVIIDSEIVGVRKPDPRIFHFALTTMAVDPGETAYLGDSARLDVDGARSAGLLPVHFDPYGDCADPAGDHDHLDRFDKFCELLDRHKDGFSTA</sequence>
<organism evidence="2 3">
    <name type="scientific">Kibdelosporangium philippinense</name>
    <dbReference type="NCBI Taxonomy" id="211113"/>
    <lineage>
        <taxon>Bacteria</taxon>
        <taxon>Bacillati</taxon>
        <taxon>Actinomycetota</taxon>
        <taxon>Actinomycetes</taxon>
        <taxon>Pseudonocardiales</taxon>
        <taxon>Pseudonocardiaceae</taxon>
        <taxon>Kibdelosporangium</taxon>
    </lineage>
</organism>
<reference evidence="2 3" key="1">
    <citation type="submission" date="2021-12" db="EMBL/GenBank/DDBJ databases">
        <title>Genome sequence of Kibdelosporangium philippinense ATCC 49844.</title>
        <authorList>
            <person name="Fedorov E.A."/>
            <person name="Omeragic M."/>
            <person name="Shalygina K.F."/>
            <person name="Maclea K.S."/>
        </authorList>
    </citation>
    <scope>NUCLEOTIDE SEQUENCE [LARGE SCALE GENOMIC DNA]</scope>
    <source>
        <strain evidence="2 3">ATCC 49844</strain>
    </source>
</reference>
<dbReference type="InterPro" id="IPR006439">
    <property type="entry name" value="HAD-SF_hydro_IA"/>
</dbReference>
<dbReference type="PANTHER" id="PTHR43316">
    <property type="entry name" value="HYDROLASE, HALOACID DELAHOGENASE-RELATED"/>
    <property type="match status" value="1"/>
</dbReference>
<name>A0ABS8Z2U3_9PSEU</name>
<dbReference type="Pfam" id="PF00702">
    <property type="entry name" value="Hydrolase"/>
    <property type="match status" value="1"/>
</dbReference>
<dbReference type="GO" id="GO:0016787">
    <property type="term" value="F:hydrolase activity"/>
    <property type="evidence" value="ECO:0007669"/>
    <property type="project" value="UniProtKB-KW"/>
</dbReference>
<keyword evidence="3" id="KW-1185">Reference proteome</keyword>
<dbReference type="PRINTS" id="PR00413">
    <property type="entry name" value="HADHALOGNASE"/>
</dbReference>
<evidence type="ECO:0000313" key="3">
    <source>
        <dbReference type="Proteomes" id="UP001521150"/>
    </source>
</evidence>
<dbReference type="EMBL" id="JAJVCN010000001">
    <property type="protein sequence ID" value="MCE7001239.1"/>
    <property type="molecule type" value="Genomic_DNA"/>
</dbReference>
<evidence type="ECO:0000313" key="2">
    <source>
        <dbReference type="EMBL" id="MCE7001239.1"/>
    </source>
</evidence>
<dbReference type="SFLD" id="SFLDS00003">
    <property type="entry name" value="Haloacid_Dehalogenase"/>
    <property type="match status" value="1"/>
</dbReference>
<dbReference type="InterPro" id="IPR051540">
    <property type="entry name" value="S-2-haloacid_dehalogenase"/>
</dbReference>
<dbReference type="RefSeq" id="WP_233722323.1">
    <property type="nucleotide sequence ID" value="NZ_JAJVCN010000001.1"/>
</dbReference>
<proteinExistence type="predicted"/>
<dbReference type="InterPro" id="IPR023214">
    <property type="entry name" value="HAD_sf"/>
</dbReference>
<comment type="caution">
    <text evidence="2">The sequence shown here is derived from an EMBL/GenBank/DDBJ whole genome shotgun (WGS) entry which is preliminary data.</text>
</comment>
<dbReference type="SUPFAM" id="SSF56784">
    <property type="entry name" value="HAD-like"/>
    <property type="match status" value="1"/>
</dbReference>
<dbReference type="InterPro" id="IPR036412">
    <property type="entry name" value="HAD-like_sf"/>
</dbReference>
<dbReference type="SFLD" id="SFLDG01129">
    <property type="entry name" value="C1.5:_HAD__Beta-PGM__Phosphata"/>
    <property type="match status" value="1"/>
</dbReference>
<gene>
    <name evidence="2" type="ORF">LWC34_00050</name>
</gene>
<protein>
    <submittedName>
        <fullName evidence="2">HAD family hydrolase</fullName>
    </submittedName>
</protein>
<dbReference type="Proteomes" id="UP001521150">
    <property type="component" value="Unassembled WGS sequence"/>
</dbReference>
<keyword evidence="1 2" id="KW-0378">Hydrolase</keyword>
<accession>A0ABS8Z2U3</accession>
<evidence type="ECO:0000256" key="1">
    <source>
        <dbReference type="ARBA" id="ARBA00022801"/>
    </source>
</evidence>
<dbReference type="Gene3D" id="3.40.50.1000">
    <property type="entry name" value="HAD superfamily/HAD-like"/>
    <property type="match status" value="1"/>
</dbReference>